<organism evidence="2 3">
    <name type="scientific">Thalassospira lucentensis</name>
    <dbReference type="NCBI Taxonomy" id="168935"/>
    <lineage>
        <taxon>Bacteria</taxon>
        <taxon>Pseudomonadati</taxon>
        <taxon>Pseudomonadota</taxon>
        <taxon>Alphaproteobacteria</taxon>
        <taxon>Rhodospirillales</taxon>
        <taxon>Thalassospiraceae</taxon>
        <taxon>Thalassospira</taxon>
    </lineage>
</organism>
<evidence type="ECO:0000313" key="3">
    <source>
        <dbReference type="Proteomes" id="UP000076335"/>
    </source>
</evidence>
<dbReference type="Proteomes" id="UP000076335">
    <property type="component" value="Unassembled WGS sequence"/>
</dbReference>
<gene>
    <name evidence="2" type="ORF">AUP42_17655</name>
</gene>
<feature type="region of interest" description="Disordered" evidence="1">
    <location>
        <begin position="23"/>
        <end position="48"/>
    </location>
</feature>
<dbReference type="PANTHER" id="PTHR39431">
    <property type="entry name" value="FRPA/C-RELATED PROTEIN"/>
    <property type="match status" value="1"/>
</dbReference>
<sequence>MFGHPSFNNSTQGRSADLLATSRRVSATDIQPDTRQKRPSPEPQNVREGRRIIDQIDESLRINLRLDETLGDGALSNPVPPTAIEKLTGAVGATLGDAATRMNRDAFIVLAMLGIPPAEAREMADALTKGLEGDMVAAAGIDGSPAAMARDFGLALANGFAERGSSAAFSMVSQSIRIDMKQIEARFSDALGSGSISISEFHARVEQIRVEIIGITQQDPLILDLDGNGIDITSLEDGRIFDINGDGTQDRTAWITGNDALLALDRNRDGIINDGTELFGDQNGAKDGFAELAKYDGNKDGRIDSNDDVFSSLILLRADGSTTNLADAGISAIDLTFITPLDQKLVGGVLAASAGFERDDGSTGTVGEVFFDVRA</sequence>
<evidence type="ECO:0000256" key="1">
    <source>
        <dbReference type="SAM" id="MobiDB-lite"/>
    </source>
</evidence>
<dbReference type="RefSeq" id="WP_062951266.1">
    <property type="nucleotide sequence ID" value="NZ_LPVY01000008.1"/>
</dbReference>
<name>A0A154L6Z7_9PROT</name>
<dbReference type="PANTHER" id="PTHR39431:SF1">
    <property type="entry name" value="FRPA_C-RELATED PROTEIN"/>
    <property type="match status" value="1"/>
</dbReference>
<proteinExistence type="predicted"/>
<dbReference type="AlphaFoldDB" id="A0A154L6Z7"/>
<comment type="caution">
    <text evidence="2">The sequence shown here is derived from an EMBL/GenBank/DDBJ whole genome shotgun (WGS) entry which is preliminary data.</text>
</comment>
<feature type="compositionally biased region" description="Basic and acidic residues" evidence="1">
    <location>
        <begin position="32"/>
        <end position="48"/>
    </location>
</feature>
<reference evidence="2 3" key="1">
    <citation type="submission" date="2015-12" db="EMBL/GenBank/DDBJ databases">
        <title>Genome sequence of Thalassospira lucentensis MCCC 1A02072.</title>
        <authorList>
            <person name="Lu L."/>
            <person name="Lai Q."/>
            <person name="Shao Z."/>
            <person name="Qian P."/>
        </authorList>
    </citation>
    <scope>NUCLEOTIDE SEQUENCE [LARGE SCALE GENOMIC DNA]</scope>
    <source>
        <strain evidence="2 3">MCCC 1A02072</strain>
    </source>
</reference>
<dbReference type="OrthoDB" id="5593939at2"/>
<protein>
    <recommendedName>
        <fullName evidence="4">Calcium-binding protein</fullName>
    </recommendedName>
</protein>
<dbReference type="EMBL" id="LPVY01000008">
    <property type="protein sequence ID" value="KZB65788.1"/>
    <property type="molecule type" value="Genomic_DNA"/>
</dbReference>
<evidence type="ECO:0008006" key="4">
    <source>
        <dbReference type="Google" id="ProtNLM"/>
    </source>
</evidence>
<accession>A0A154L6Z7</accession>
<evidence type="ECO:0000313" key="2">
    <source>
        <dbReference type="EMBL" id="KZB65788.1"/>
    </source>
</evidence>